<evidence type="ECO:0000313" key="2">
    <source>
        <dbReference type="Proteomes" id="UP000475862"/>
    </source>
</evidence>
<comment type="caution">
    <text evidence="1">The sequence shown here is derived from an EMBL/GenBank/DDBJ whole genome shotgun (WGS) entry which is preliminary data.</text>
</comment>
<dbReference type="Proteomes" id="UP000475862">
    <property type="component" value="Unassembled WGS sequence"/>
</dbReference>
<reference evidence="1 2" key="1">
    <citation type="submission" date="2019-08" db="EMBL/GenBank/DDBJ databases">
        <title>The genome of the soybean aphid Biotype 1, its phylome, world population structure and adaptation to the North American continent.</title>
        <authorList>
            <person name="Giordano R."/>
            <person name="Donthu R.K."/>
            <person name="Hernandez A.G."/>
            <person name="Wright C.L."/>
            <person name="Zimin A.V."/>
        </authorList>
    </citation>
    <scope>NUCLEOTIDE SEQUENCE [LARGE SCALE GENOMIC DNA]</scope>
    <source>
        <tissue evidence="1">Whole aphids</tissue>
    </source>
</reference>
<proteinExistence type="predicted"/>
<dbReference type="AlphaFoldDB" id="A0A6G0U1W4"/>
<gene>
    <name evidence="1" type="ORF">AGLY_003409</name>
</gene>
<protein>
    <recommendedName>
        <fullName evidence="3">MULE transposase domain-containing protein</fullName>
    </recommendedName>
</protein>
<name>A0A6G0U1W4_APHGL</name>
<keyword evidence="2" id="KW-1185">Reference proteome</keyword>
<sequence length="170" mass="19894">MGPNKIIRQELRSTEINCRTVHSDIKLWKKNMHVFRKNKLPAIPKSLVESKLQLFNLRYILKINTVEYFCHMKEISNIVIFTRPTNLDILSHATHIFADGTFLYSTKYYDQLYTIHTLQKVTKLCLKLMGINLLILLANSNFHFDFENNAVKKAFSDSKIMACRFHLGQS</sequence>
<dbReference type="OrthoDB" id="10406584at2759"/>
<evidence type="ECO:0000313" key="1">
    <source>
        <dbReference type="EMBL" id="KAE9542282.1"/>
    </source>
</evidence>
<organism evidence="1 2">
    <name type="scientific">Aphis glycines</name>
    <name type="common">Soybean aphid</name>
    <dbReference type="NCBI Taxonomy" id="307491"/>
    <lineage>
        <taxon>Eukaryota</taxon>
        <taxon>Metazoa</taxon>
        <taxon>Ecdysozoa</taxon>
        <taxon>Arthropoda</taxon>
        <taxon>Hexapoda</taxon>
        <taxon>Insecta</taxon>
        <taxon>Pterygota</taxon>
        <taxon>Neoptera</taxon>
        <taxon>Paraneoptera</taxon>
        <taxon>Hemiptera</taxon>
        <taxon>Sternorrhyncha</taxon>
        <taxon>Aphidomorpha</taxon>
        <taxon>Aphidoidea</taxon>
        <taxon>Aphididae</taxon>
        <taxon>Aphidini</taxon>
        <taxon>Aphis</taxon>
        <taxon>Aphis</taxon>
    </lineage>
</organism>
<dbReference type="EMBL" id="VYZN01000011">
    <property type="protein sequence ID" value="KAE9542282.1"/>
    <property type="molecule type" value="Genomic_DNA"/>
</dbReference>
<accession>A0A6G0U1W4</accession>
<evidence type="ECO:0008006" key="3">
    <source>
        <dbReference type="Google" id="ProtNLM"/>
    </source>
</evidence>